<dbReference type="AlphaFoldDB" id="A0A841F7U0"/>
<comment type="caution">
    <text evidence="11">The sequence shown here is derived from an EMBL/GenBank/DDBJ whole genome shotgun (WGS) entry which is preliminary data.</text>
</comment>
<dbReference type="GO" id="GO:0005829">
    <property type="term" value="C:cytosol"/>
    <property type="evidence" value="ECO:0007669"/>
    <property type="project" value="TreeGrafter"/>
</dbReference>
<evidence type="ECO:0000313" key="12">
    <source>
        <dbReference type="Proteomes" id="UP000548476"/>
    </source>
</evidence>
<dbReference type="SUPFAM" id="SSF55811">
    <property type="entry name" value="Nudix"/>
    <property type="match status" value="1"/>
</dbReference>
<name>A0A841F7U0_9ACTN</name>
<feature type="domain" description="Nudix hydrolase" evidence="10">
    <location>
        <begin position="144"/>
        <end position="277"/>
    </location>
</feature>
<comment type="similarity">
    <text evidence="3">Belongs to the Nudix hydrolase family. NudC subfamily.</text>
</comment>
<dbReference type="NCBIfam" id="NF001299">
    <property type="entry name" value="PRK00241.1"/>
    <property type="match status" value="1"/>
</dbReference>
<reference evidence="11 12" key="1">
    <citation type="submission" date="2020-08" db="EMBL/GenBank/DDBJ databases">
        <title>Genomic Encyclopedia of Type Strains, Phase IV (KMG-IV): sequencing the most valuable type-strain genomes for metagenomic binning, comparative biology and taxonomic classification.</title>
        <authorList>
            <person name="Goeker M."/>
        </authorList>
    </citation>
    <scope>NUCLEOTIDE SEQUENCE [LARGE SCALE GENOMIC DNA]</scope>
    <source>
        <strain evidence="11 12">YIM 65646</strain>
    </source>
</reference>
<dbReference type="RefSeq" id="WP_184786019.1">
    <property type="nucleotide sequence ID" value="NZ_BONT01000022.1"/>
</dbReference>
<dbReference type="PROSITE" id="PS00893">
    <property type="entry name" value="NUDIX_BOX"/>
    <property type="match status" value="1"/>
</dbReference>
<dbReference type="Proteomes" id="UP000548476">
    <property type="component" value="Unassembled WGS sequence"/>
</dbReference>
<evidence type="ECO:0000256" key="9">
    <source>
        <dbReference type="ARBA" id="ARBA00023679"/>
    </source>
</evidence>
<dbReference type="Gene3D" id="3.90.79.10">
    <property type="entry name" value="Nucleoside Triphosphate Pyrophosphohydrolase"/>
    <property type="match status" value="1"/>
</dbReference>
<dbReference type="InterPro" id="IPR000086">
    <property type="entry name" value="NUDIX_hydrolase_dom"/>
</dbReference>
<sequence length="284" mass="31178">MPLLSRGVVDRAAHRRTDEAWLASAWLSARILLMDTDGRVPVDAEGRLRYVEAADAPDGERWFLGLGEGGTPYFAVRFDVGPESSTLRELAMELSDVDAEVCATALALVNWHGTHVYSPVNGRPASTSHAGWVRQPEDGPPMWPRTDPAMIVLVTDGADRCLLARGPGRPQNWFSCLAGFVEPGESAEACVAREVFEEVGVRVHGIEYVVSQPWPFPASLMLGFFAVADPDDPINRDPGEIAEARWFTREELRDALEGRSTTMATPGSISVAHHLMDRWVRMGT</sequence>
<keyword evidence="8" id="KW-0520">NAD</keyword>
<evidence type="ECO:0000256" key="6">
    <source>
        <dbReference type="ARBA" id="ARBA00022801"/>
    </source>
</evidence>
<comment type="catalytic activity">
    <reaction evidence="9">
        <text>a 5'-end NAD(+)-phospho-ribonucleoside in mRNA + H2O = a 5'-end phospho-adenosine-phospho-ribonucleoside in mRNA + beta-nicotinamide D-ribonucleotide + 2 H(+)</text>
        <dbReference type="Rhea" id="RHEA:60876"/>
        <dbReference type="Rhea" id="RHEA-COMP:15698"/>
        <dbReference type="Rhea" id="RHEA-COMP:15719"/>
        <dbReference type="ChEBI" id="CHEBI:14649"/>
        <dbReference type="ChEBI" id="CHEBI:15377"/>
        <dbReference type="ChEBI" id="CHEBI:15378"/>
        <dbReference type="ChEBI" id="CHEBI:144029"/>
        <dbReference type="ChEBI" id="CHEBI:144051"/>
    </reaction>
    <physiologicalReaction direction="left-to-right" evidence="9">
        <dbReference type="Rhea" id="RHEA:60877"/>
    </physiologicalReaction>
</comment>
<evidence type="ECO:0000256" key="4">
    <source>
        <dbReference type="ARBA" id="ARBA00012381"/>
    </source>
</evidence>
<dbReference type="GO" id="GO:0019677">
    <property type="term" value="P:NAD+ catabolic process"/>
    <property type="evidence" value="ECO:0007669"/>
    <property type="project" value="TreeGrafter"/>
</dbReference>
<dbReference type="InterPro" id="IPR015375">
    <property type="entry name" value="NADH_PPase-like_N"/>
</dbReference>
<comment type="cofactor">
    <cofactor evidence="1">
        <name>Mg(2+)</name>
        <dbReference type="ChEBI" id="CHEBI:18420"/>
    </cofactor>
</comment>
<evidence type="ECO:0000256" key="8">
    <source>
        <dbReference type="ARBA" id="ARBA00023027"/>
    </source>
</evidence>
<evidence type="ECO:0000313" key="11">
    <source>
        <dbReference type="EMBL" id="MBB6033111.1"/>
    </source>
</evidence>
<proteinExistence type="inferred from homology"/>
<dbReference type="InterPro" id="IPR020084">
    <property type="entry name" value="NUDIX_hydrolase_CS"/>
</dbReference>
<evidence type="ECO:0000256" key="3">
    <source>
        <dbReference type="ARBA" id="ARBA00009595"/>
    </source>
</evidence>
<keyword evidence="5" id="KW-0479">Metal-binding</keyword>
<dbReference type="EC" id="3.6.1.22" evidence="4"/>
<dbReference type="PANTHER" id="PTHR42904">
    <property type="entry name" value="NUDIX HYDROLASE, NUDC SUBFAMILY"/>
    <property type="match status" value="1"/>
</dbReference>
<keyword evidence="6 11" id="KW-0378">Hydrolase</keyword>
<evidence type="ECO:0000256" key="7">
    <source>
        <dbReference type="ARBA" id="ARBA00022842"/>
    </source>
</evidence>
<dbReference type="GO" id="GO:0035529">
    <property type="term" value="F:NADH pyrophosphatase activity"/>
    <property type="evidence" value="ECO:0007669"/>
    <property type="project" value="TreeGrafter"/>
</dbReference>
<accession>A0A841F7U0</accession>
<dbReference type="PANTHER" id="PTHR42904:SF6">
    <property type="entry name" value="NAD-CAPPED RNA HYDROLASE NUDT12"/>
    <property type="match status" value="1"/>
</dbReference>
<keyword evidence="12" id="KW-1185">Reference proteome</keyword>
<gene>
    <name evidence="11" type="ORF">HNR73_000958</name>
</gene>
<dbReference type="InterPro" id="IPR015797">
    <property type="entry name" value="NUDIX_hydrolase-like_dom_sf"/>
</dbReference>
<dbReference type="GO" id="GO:0046872">
    <property type="term" value="F:metal ion binding"/>
    <property type="evidence" value="ECO:0007669"/>
    <property type="project" value="UniProtKB-KW"/>
</dbReference>
<dbReference type="InterPro" id="IPR049734">
    <property type="entry name" value="NudC-like_C"/>
</dbReference>
<evidence type="ECO:0000256" key="1">
    <source>
        <dbReference type="ARBA" id="ARBA00001946"/>
    </source>
</evidence>
<dbReference type="EMBL" id="JACHGT010000002">
    <property type="protein sequence ID" value="MBB6033111.1"/>
    <property type="molecule type" value="Genomic_DNA"/>
</dbReference>
<dbReference type="Pfam" id="PF09296">
    <property type="entry name" value="NUDIX-like"/>
    <property type="match status" value="1"/>
</dbReference>
<dbReference type="InterPro" id="IPR050241">
    <property type="entry name" value="NAD-cap_RNA_hydrolase_NudC"/>
</dbReference>
<protein>
    <recommendedName>
        <fullName evidence="4">NAD(+) diphosphatase</fullName>
        <ecNumber evidence="4">3.6.1.22</ecNumber>
    </recommendedName>
</protein>
<organism evidence="11 12">
    <name type="scientific">Phytomonospora endophytica</name>
    <dbReference type="NCBI Taxonomy" id="714109"/>
    <lineage>
        <taxon>Bacteria</taxon>
        <taxon>Bacillati</taxon>
        <taxon>Actinomycetota</taxon>
        <taxon>Actinomycetes</taxon>
        <taxon>Micromonosporales</taxon>
        <taxon>Micromonosporaceae</taxon>
        <taxon>Phytomonospora</taxon>
    </lineage>
</organism>
<evidence type="ECO:0000256" key="2">
    <source>
        <dbReference type="ARBA" id="ARBA00001947"/>
    </source>
</evidence>
<keyword evidence="7" id="KW-0460">Magnesium</keyword>
<evidence type="ECO:0000259" key="10">
    <source>
        <dbReference type="PROSITE" id="PS51462"/>
    </source>
</evidence>
<dbReference type="PROSITE" id="PS51462">
    <property type="entry name" value="NUDIX"/>
    <property type="match status" value="1"/>
</dbReference>
<comment type="cofactor">
    <cofactor evidence="2">
        <name>Zn(2+)</name>
        <dbReference type="ChEBI" id="CHEBI:29105"/>
    </cofactor>
</comment>
<evidence type="ECO:0000256" key="5">
    <source>
        <dbReference type="ARBA" id="ARBA00022723"/>
    </source>
</evidence>
<dbReference type="GO" id="GO:0006742">
    <property type="term" value="P:NADP+ catabolic process"/>
    <property type="evidence" value="ECO:0007669"/>
    <property type="project" value="TreeGrafter"/>
</dbReference>
<dbReference type="Gene3D" id="3.90.79.20">
    <property type="match status" value="1"/>
</dbReference>
<dbReference type="Pfam" id="PF00293">
    <property type="entry name" value="NUDIX"/>
    <property type="match status" value="1"/>
</dbReference>
<dbReference type="CDD" id="cd03429">
    <property type="entry name" value="NUDIX_NADH_pyrophosphatase_Nudt13"/>
    <property type="match status" value="1"/>
</dbReference>